<evidence type="ECO:0000256" key="3">
    <source>
        <dbReference type="ARBA" id="ARBA00022759"/>
    </source>
</evidence>
<dbReference type="EMBL" id="FM954972">
    <property type="protein sequence ID" value="CAV17208.1"/>
    <property type="molecule type" value="Genomic_DNA"/>
</dbReference>
<dbReference type="Proteomes" id="UP000009100">
    <property type="component" value="Chromosome 1"/>
</dbReference>
<comment type="similarity">
    <text evidence="5">Belongs to the YicC/YloC family.</text>
</comment>
<dbReference type="InterPro" id="IPR013551">
    <property type="entry name" value="YicC-like_C"/>
</dbReference>
<evidence type="ECO:0000256" key="5">
    <source>
        <dbReference type="ARBA" id="ARBA00035648"/>
    </source>
</evidence>
<dbReference type="Pfam" id="PF08340">
    <property type="entry name" value="YicC-like_C"/>
    <property type="match status" value="1"/>
</dbReference>
<gene>
    <name evidence="8" type="ordered locus">VS_0176</name>
</gene>
<keyword evidence="2" id="KW-0540">Nuclease</keyword>
<evidence type="ECO:0000313" key="8">
    <source>
        <dbReference type="EMBL" id="CAV17208.1"/>
    </source>
</evidence>
<dbReference type="AlphaFoldDB" id="B7VHJ6"/>
<dbReference type="KEGG" id="vsp:VS_0176"/>
<keyword evidence="4" id="KW-0378">Hydrolase</keyword>
<keyword evidence="3" id="KW-0255">Endonuclease</keyword>
<dbReference type="PANTHER" id="PTHR30636:SF3">
    <property type="entry name" value="UPF0701 PROTEIN YICC"/>
    <property type="match status" value="1"/>
</dbReference>
<dbReference type="PANTHER" id="PTHR30636">
    <property type="entry name" value="UPF0701 PROTEIN YICC"/>
    <property type="match status" value="1"/>
</dbReference>
<accession>B7VHJ6</accession>
<evidence type="ECO:0000259" key="6">
    <source>
        <dbReference type="Pfam" id="PF03755"/>
    </source>
</evidence>
<dbReference type="InterPro" id="IPR005229">
    <property type="entry name" value="YicC/YloC-like"/>
</dbReference>
<evidence type="ECO:0008006" key="10">
    <source>
        <dbReference type="Google" id="ProtNLM"/>
    </source>
</evidence>
<feature type="domain" description="Endoribonuclease YicC-like N-terminal" evidence="6">
    <location>
        <begin position="69"/>
        <end position="221"/>
    </location>
</feature>
<sequence length="355" mass="40706">MGQDYIAVYLSNLFTIQSGLLLKATYASKILTVKAIYNGKSTSFGSTPYRDTMRARYFQNDKRQENSMIYSMTAYARKEVKGDWGTAVWEIRSVNQRYLETYFRMPEQFRGLEPILRERFRKRLARGKVECNLRFEANPAAKGELSINEGLAQQVINAANQVMTMAGEDSRLNPFQIMNWPGVMETPEQDMDAINKDLLEAFNDAIAEFIDARAREGENMKALIVQRLDAITEEVVKVRARMPEILEWQRERLLTKFEDAKIELEGSRVEQELILLAQKSDVAEELDRLDSHVKEANVVLKKGGACGRKLDFMMQEFNRESNTLASKSISTDITASGVELKVLIEQMREQIQNIE</sequence>
<organism evidence="8 9">
    <name type="scientific">Vibrio atlanticus (strain LGP32)</name>
    <name type="common">Vibrio splendidus (strain Mel32)</name>
    <dbReference type="NCBI Taxonomy" id="575788"/>
    <lineage>
        <taxon>Bacteria</taxon>
        <taxon>Pseudomonadati</taxon>
        <taxon>Pseudomonadota</taxon>
        <taxon>Gammaproteobacteria</taxon>
        <taxon>Vibrionales</taxon>
        <taxon>Vibrionaceae</taxon>
        <taxon>Vibrio</taxon>
    </lineage>
</organism>
<evidence type="ECO:0000256" key="4">
    <source>
        <dbReference type="ARBA" id="ARBA00022801"/>
    </source>
</evidence>
<evidence type="ECO:0000259" key="7">
    <source>
        <dbReference type="Pfam" id="PF08340"/>
    </source>
</evidence>
<evidence type="ECO:0000313" key="9">
    <source>
        <dbReference type="Proteomes" id="UP000009100"/>
    </source>
</evidence>
<dbReference type="GO" id="GO:0016787">
    <property type="term" value="F:hydrolase activity"/>
    <property type="evidence" value="ECO:0007669"/>
    <property type="project" value="UniProtKB-KW"/>
</dbReference>
<dbReference type="Pfam" id="PF03755">
    <property type="entry name" value="YicC-like_N"/>
    <property type="match status" value="1"/>
</dbReference>
<dbReference type="STRING" id="575788.VS_0176"/>
<evidence type="ECO:0000256" key="1">
    <source>
        <dbReference type="ARBA" id="ARBA00001968"/>
    </source>
</evidence>
<evidence type="ECO:0000256" key="2">
    <source>
        <dbReference type="ARBA" id="ARBA00022722"/>
    </source>
</evidence>
<reference evidence="8 9" key="1">
    <citation type="submission" date="2009-02" db="EMBL/GenBank/DDBJ databases">
        <title>Vibrio splendidus str. LGP32 complete genome.</title>
        <authorList>
            <person name="Mazel D."/>
            <person name="Le Roux F."/>
        </authorList>
    </citation>
    <scope>NUCLEOTIDE SEQUENCE [LARGE SCALE GENOMIC DNA]</scope>
    <source>
        <strain evidence="8 9">LGP32</strain>
    </source>
</reference>
<dbReference type="eggNOG" id="COG1561">
    <property type="taxonomic scope" value="Bacteria"/>
</dbReference>
<comment type="cofactor">
    <cofactor evidence="1">
        <name>a divalent metal cation</name>
        <dbReference type="ChEBI" id="CHEBI:60240"/>
    </cofactor>
</comment>
<protein>
    <recommendedName>
        <fullName evidence="10">YicC family protein</fullName>
    </recommendedName>
</protein>
<feature type="domain" description="Endoribonuclease YicC-like C-terminal" evidence="7">
    <location>
        <begin position="238"/>
        <end position="355"/>
    </location>
</feature>
<name>B7VHJ6_VIBA3</name>
<dbReference type="GO" id="GO:0004521">
    <property type="term" value="F:RNA endonuclease activity"/>
    <property type="evidence" value="ECO:0007669"/>
    <property type="project" value="InterPro"/>
</dbReference>
<dbReference type="NCBIfam" id="TIGR00255">
    <property type="entry name" value="YicC/YloC family endoribonuclease"/>
    <property type="match status" value="1"/>
</dbReference>
<proteinExistence type="inferred from homology"/>
<dbReference type="HOGENOM" id="CLU_076609_0_0_6"/>
<dbReference type="InterPro" id="IPR013527">
    <property type="entry name" value="YicC-like_N"/>
</dbReference>